<protein>
    <recommendedName>
        <fullName evidence="6">Lipoprotein</fullName>
    </recommendedName>
</protein>
<keyword evidence="5" id="KW-1185">Reference proteome</keyword>
<dbReference type="EMBL" id="JAXIVS010000007">
    <property type="protein sequence ID" value="MDY7228844.1"/>
    <property type="molecule type" value="Genomic_DNA"/>
</dbReference>
<evidence type="ECO:0000256" key="3">
    <source>
        <dbReference type="SAM" id="SignalP"/>
    </source>
</evidence>
<comment type="caution">
    <text evidence="4">The sequence shown here is derived from an EMBL/GenBank/DDBJ whole genome shotgun (WGS) entry which is preliminary data.</text>
</comment>
<accession>A0ABU5H5T9</accession>
<keyword evidence="2" id="KW-0472">Membrane</keyword>
<evidence type="ECO:0008006" key="6">
    <source>
        <dbReference type="Google" id="ProtNLM"/>
    </source>
</evidence>
<evidence type="ECO:0000256" key="2">
    <source>
        <dbReference type="SAM" id="Phobius"/>
    </source>
</evidence>
<dbReference type="PANTHER" id="PTHR35462:SF2">
    <property type="entry name" value="TRANSMEMBRANE PROTEIN"/>
    <property type="match status" value="1"/>
</dbReference>
<keyword evidence="2" id="KW-0812">Transmembrane</keyword>
<reference evidence="4 5" key="1">
    <citation type="submission" date="2023-12" db="EMBL/GenBank/DDBJ databases">
        <title>the genome sequence of Hyalangium sp. s54d21.</title>
        <authorList>
            <person name="Zhang X."/>
        </authorList>
    </citation>
    <scope>NUCLEOTIDE SEQUENCE [LARGE SCALE GENOMIC DNA]</scope>
    <source>
        <strain evidence="5">s54d21</strain>
    </source>
</reference>
<keyword evidence="2" id="KW-1133">Transmembrane helix</keyword>
<organism evidence="4 5">
    <name type="scientific">Hyalangium rubrum</name>
    <dbReference type="NCBI Taxonomy" id="3103134"/>
    <lineage>
        <taxon>Bacteria</taxon>
        <taxon>Pseudomonadati</taxon>
        <taxon>Myxococcota</taxon>
        <taxon>Myxococcia</taxon>
        <taxon>Myxococcales</taxon>
        <taxon>Cystobacterineae</taxon>
        <taxon>Archangiaceae</taxon>
        <taxon>Hyalangium</taxon>
    </lineage>
</organism>
<feature type="chain" id="PRO_5047455692" description="Lipoprotein" evidence="3">
    <location>
        <begin position="24"/>
        <end position="158"/>
    </location>
</feature>
<feature type="region of interest" description="Disordered" evidence="1">
    <location>
        <begin position="126"/>
        <end position="145"/>
    </location>
</feature>
<evidence type="ECO:0000313" key="5">
    <source>
        <dbReference type="Proteomes" id="UP001291309"/>
    </source>
</evidence>
<dbReference type="RefSeq" id="WP_321547573.1">
    <property type="nucleotide sequence ID" value="NZ_JAXIVS010000007.1"/>
</dbReference>
<feature type="signal peptide" evidence="3">
    <location>
        <begin position="1"/>
        <end position="23"/>
    </location>
</feature>
<feature type="transmembrane region" description="Helical" evidence="2">
    <location>
        <begin position="39"/>
        <end position="56"/>
    </location>
</feature>
<evidence type="ECO:0000313" key="4">
    <source>
        <dbReference type="EMBL" id="MDY7228844.1"/>
    </source>
</evidence>
<dbReference type="Proteomes" id="UP001291309">
    <property type="component" value="Unassembled WGS sequence"/>
</dbReference>
<name>A0ABU5H5T9_9BACT</name>
<proteinExistence type="predicted"/>
<sequence length="158" mass="16617">MRIRARGRLALLVLLLSSPAALGAPPRDDWFSADKRNHFLISMGLAGVGYGAGAALSEERPVRWLTGAGLSLGVGLGKELHDRSQGRLFSVKDLAWDAAGAAVGLGLAWLIDSLLSERAPRAVQQRRGGADGGWKPGPCPPRTQGTSEAVTLLLCVAR</sequence>
<evidence type="ECO:0000256" key="1">
    <source>
        <dbReference type="SAM" id="MobiDB-lite"/>
    </source>
</evidence>
<dbReference type="PANTHER" id="PTHR35462">
    <property type="match status" value="1"/>
</dbReference>
<gene>
    <name evidence="4" type="ORF">SYV04_20640</name>
</gene>
<keyword evidence="3" id="KW-0732">Signal</keyword>